<feature type="region of interest" description="Disordered" evidence="1">
    <location>
        <begin position="99"/>
        <end position="152"/>
    </location>
</feature>
<reference evidence="2" key="1">
    <citation type="submission" date="2021-02" db="EMBL/GenBank/DDBJ databases">
        <authorList>
            <person name="Bekaert M."/>
        </authorList>
    </citation>
    <scope>NUCLEOTIDE SEQUENCE</scope>
    <source>
        <strain evidence="2">IoA-00</strain>
    </source>
</reference>
<evidence type="ECO:0000313" key="3">
    <source>
        <dbReference type="Proteomes" id="UP000675881"/>
    </source>
</evidence>
<evidence type="ECO:0000313" key="2">
    <source>
        <dbReference type="EMBL" id="CAF2763239.1"/>
    </source>
</evidence>
<dbReference type="AlphaFoldDB" id="A0A7R8CF56"/>
<gene>
    <name evidence="2" type="ORF">LSAA_1408</name>
</gene>
<name>A0A7R8CF56_LEPSM</name>
<sequence length="152" mass="17163">MFVILVMGLELKSELSQLAQDLFNKCKFNAPNVVEGELCWACENPVAKYFPTSLGEKPGHSLTVRIHPADDYVLSSCPGEEKTIPFSLSDFVTITRHHHPAYDHQPSGRPAEKPGYSPTVRIHPLDDYELSARPRIEKDHPILVREKDVEET</sequence>
<organism evidence="2 3">
    <name type="scientific">Lepeophtheirus salmonis</name>
    <name type="common">Salmon louse</name>
    <name type="synonym">Caligus salmonis</name>
    <dbReference type="NCBI Taxonomy" id="72036"/>
    <lineage>
        <taxon>Eukaryota</taxon>
        <taxon>Metazoa</taxon>
        <taxon>Ecdysozoa</taxon>
        <taxon>Arthropoda</taxon>
        <taxon>Crustacea</taxon>
        <taxon>Multicrustacea</taxon>
        <taxon>Hexanauplia</taxon>
        <taxon>Copepoda</taxon>
        <taxon>Siphonostomatoida</taxon>
        <taxon>Caligidae</taxon>
        <taxon>Lepeophtheirus</taxon>
    </lineage>
</organism>
<accession>A0A7R8CF56</accession>
<evidence type="ECO:0000256" key="1">
    <source>
        <dbReference type="SAM" id="MobiDB-lite"/>
    </source>
</evidence>
<dbReference type="Proteomes" id="UP000675881">
    <property type="component" value="Chromosome 1"/>
</dbReference>
<dbReference type="EMBL" id="HG994580">
    <property type="protein sequence ID" value="CAF2763239.1"/>
    <property type="molecule type" value="Genomic_DNA"/>
</dbReference>
<proteinExistence type="predicted"/>
<feature type="compositionally biased region" description="Basic and acidic residues" evidence="1">
    <location>
        <begin position="123"/>
        <end position="152"/>
    </location>
</feature>
<keyword evidence="3" id="KW-1185">Reference proteome</keyword>
<protein>
    <submittedName>
        <fullName evidence="2">(salmon louse) hypothetical protein</fullName>
    </submittedName>
</protein>